<sequence>MFELIEYMQKIDNFNKFVQNNAKKINELKKYNISDVKAYLKFLELEIFKYNRKIDYQIKDMEIIFDNFGNPYIYVNFNPYGYMVVSLINNESVIIDPLNKNENFNSSDFHKKYFLDLDFLRIQPKNNSSQIRSYQENFVLKNFKGKYYDISDNLNNKKLIEEKQNLKFSLKKSISYRNSSEAHKINTNVEMIHAEKEVPYSWWFKLAINNKNFGYQDYSTISYRWEKERMKASLRDDEKAEKLIRDKIKKYKCSDTKQGLCHYVALGMLLLYAEFFQNYGVFSDEQVKKYFVDYKYSSDYSTFKKYGYPYSPAISDEFVTDLWTKHGWGAIATTSSYLKNVAYDFLKKPDLPNFWPVYVYRRSAGWIKPWKWIRDGYPCLIFGTYMPNPIKKGKTGHAIVAYGMYDNGNKLLCHYGWEGYSQVIVSSSLSGQLFLLGMKPNGEIKKTRKHFIKDGIKYSGTDFK</sequence>
<dbReference type="OrthoDB" id="394997at2"/>
<reference evidence="1 2" key="2">
    <citation type="submission" date="2018-10" db="EMBL/GenBank/DDBJ databases">
        <title>Detection and isolation of Mycoplasma hominis as a predominant microorganism from pelvic cavity of patient with salpingitis and tubo-ovarian abscess.</title>
        <authorList>
            <person name="Guschin A.E."/>
            <person name="Khayrullina G.A."/>
            <person name="Rakovskaya I.V."/>
            <person name="Shelenkov A.A."/>
            <person name="Shagin D.A."/>
        </authorList>
    </citation>
    <scope>NUCLEOTIDE SEQUENCE [LARGE SCALE GENOMIC DNA]</scope>
    <source>
        <strain evidence="2">TOA</strain>
    </source>
</reference>
<dbReference type="Proteomes" id="UP000029712">
    <property type="component" value="Chromosome"/>
</dbReference>
<dbReference type="RefSeq" id="WP_121865473.1">
    <property type="nucleotide sequence ID" value="NZ_CP033021.1"/>
</dbReference>
<dbReference type="NCBIfam" id="NF045837">
    <property type="entry name" value="Mplas_Cys_pep"/>
    <property type="match status" value="1"/>
</dbReference>
<protein>
    <submittedName>
        <fullName evidence="1">Uncharacterized protein</fullName>
    </submittedName>
</protein>
<gene>
    <name evidence="1" type="ORF">KN71_002060</name>
</gene>
<organism evidence="1 2">
    <name type="scientific">Metamycoplasma hominis</name>
    <name type="common">Mycoplasma hominis</name>
    <dbReference type="NCBI Taxonomy" id="2098"/>
    <lineage>
        <taxon>Bacteria</taxon>
        <taxon>Bacillati</taxon>
        <taxon>Mycoplasmatota</taxon>
        <taxon>Mycoplasmoidales</taxon>
        <taxon>Metamycoplasmataceae</taxon>
        <taxon>Metamycoplasma</taxon>
    </lineage>
</organism>
<dbReference type="EMBL" id="CP033021">
    <property type="protein sequence ID" value="AYN65467.1"/>
    <property type="molecule type" value="Genomic_DNA"/>
</dbReference>
<dbReference type="AlphaFoldDB" id="A0A454C9R9"/>
<reference evidence="1 2" key="1">
    <citation type="submission" date="2014-08" db="EMBL/GenBank/DDBJ databases">
        <authorList>
            <person name="Kuleshov K."/>
            <person name="Dedkov V."/>
            <person name="Markelov M."/>
            <person name="Pimkina E."/>
        </authorList>
    </citation>
    <scope>NUCLEOTIDE SEQUENCE [LARGE SCALE GENOMIC DNA]</scope>
    <source>
        <strain evidence="2">TOA</strain>
    </source>
</reference>
<name>A0A454C9R9_METHO</name>
<evidence type="ECO:0000313" key="2">
    <source>
        <dbReference type="Proteomes" id="UP000029712"/>
    </source>
</evidence>
<proteinExistence type="predicted"/>
<dbReference type="InterPro" id="IPR054779">
    <property type="entry name" value="Cys_pept_put_mycoplasmatota"/>
</dbReference>
<evidence type="ECO:0000313" key="1">
    <source>
        <dbReference type="EMBL" id="AYN65467.1"/>
    </source>
</evidence>
<accession>A0A454C9R9</accession>